<sequence>MRTRRQKEQKIQEKLQEKLKNEQEKGQEHLNNLQENKIYSQLSQEQAYYDLYDEIEEEIEKDEQKDLQLVDIDNLGKRKNFNYQREKGFVYSKKECNDAIIRIKNAQFLPKFRSNIFKVKKDNQKQIFEKIKEDFQIIYTYAHQIKSSEVNNIVIFSRKIADAYDSFESKKIKGIQNFQVRDNLGYV</sequence>
<accession>A0A0V0QA39</accession>
<organism evidence="2 3">
    <name type="scientific">Pseudocohnilembus persalinus</name>
    <name type="common">Ciliate</name>
    <dbReference type="NCBI Taxonomy" id="266149"/>
    <lineage>
        <taxon>Eukaryota</taxon>
        <taxon>Sar</taxon>
        <taxon>Alveolata</taxon>
        <taxon>Ciliophora</taxon>
        <taxon>Intramacronucleata</taxon>
        <taxon>Oligohymenophorea</taxon>
        <taxon>Scuticociliatia</taxon>
        <taxon>Philasterida</taxon>
        <taxon>Pseudocohnilembidae</taxon>
        <taxon>Pseudocohnilembus</taxon>
    </lineage>
</organism>
<evidence type="ECO:0000313" key="2">
    <source>
        <dbReference type="EMBL" id="KRW99097.1"/>
    </source>
</evidence>
<dbReference type="AlphaFoldDB" id="A0A0V0QA39"/>
<name>A0A0V0QA39_PSEPJ</name>
<dbReference type="Proteomes" id="UP000054937">
    <property type="component" value="Unassembled WGS sequence"/>
</dbReference>
<evidence type="ECO:0000313" key="3">
    <source>
        <dbReference type="Proteomes" id="UP000054937"/>
    </source>
</evidence>
<gene>
    <name evidence="2" type="ORF">PPERSA_02929</name>
</gene>
<protein>
    <submittedName>
        <fullName evidence="2">Uncharacterized protein</fullName>
    </submittedName>
</protein>
<comment type="caution">
    <text evidence="2">The sequence shown here is derived from an EMBL/GenBank/DDBJ whole genome shotgun (WGS) entry which is preliminary data.</text>
</comment>
<evidence type="ECO:0000256" key="1">
    <source>
        <dbReference type="SAM" id="Coils"/>
    </source>
</evidence>
<keyword evidence="1" id="KW-0175">Coiled coil</keyword>
<dbReference type="InParanoid" id="A0A0V0QA39"/>
<proteinExistence type="predicted"/>
<dbReference type="EMBL" id="LDAU01000221">
    <property type="protein sequence ID" value="KRW99097.1"/>
    <property type="molecule type" value="Genomic_DNA"/>
</dbReference>
<reference evidence="2 3" key="1">
    <citation type="journal article" date="2015" name="Sci. Rep.">
        <title>Genome of the facultative scuticociliatosis pathogen Pseudocohnilembus persalinus provides insight into its virulence through horizontal gene transfer.</title>
        <authorList>
            <person name="Xiong J."/>
            <person name="Wang G."/>
            <person name="Cheng J."/>
            <person name="Tian M."/>
            <person name="Pan X."/>
            <person name="Warren A."/>
            <person name="Jiang C."/>
            <person name="Yuan D."/>
            <person name="Miao W."/>
        </authorList>
    </citation>
    <scope>NUCLEOTIDE SEQUENCE [LARGE SCALE GENOMIC DNA]</scope>
    <source>
        <strain evidence="2">36N120E</strain>
    </source>
</reference>
<keyword evidence="3" id="KW-1185">Reference proteome</keyword>
<feature type="coiled-coil region" evidence="1">
    <location>
        <begin position="4"/>
        <end position="65"/>
    </location>
</feature>